<keyword evidence="8 12" id="KW-0067">ATP-binding</keyword>
<dbReference type="PANTHER" id="PTHR43790:SF9">
    <property type="entry name" value="GALACTOFURANOSE TRANSPORTER ATP-BINDING PROTEIN YTFR"/>
    <property type="match status" value="1"/>
</dbReference>
<dbReference type="Gene3D" id="3.40.50.300">
    <property type="entry name" value="P-loop containing nucleotide triphosphate hydrolases"/>
    <property type="match status" value="2"/>
</dbReference>
<dbReference type="GO" id="GO:0005524">
    <property type="term" value="F:ATP binding"/>
    <property type="evidence" value="ECO:0007669"/>
    <property type="project" value="UniProtKB-KW"/>
</dbReference>
<evidence type="ECO:0000256" key="3">
    <source>
        <dbReference type="ARBA" id="ARBA00022448"/>
    </source>
</evidence>
<evidence type="ECO:0000259" key="11">
    <source>
        <dbReference type="PROSITE" id="PS50893"/>
    </source>
</evidence>
<keyword evidence="5" id="KW-0762">Sugar transport</keyword>
<dbReference type="FunFam" id="3.40.50.300:FF:000126">
    <property type="entry name" value="Galactose/methyl galactoside import ATP-binding protein MglA"/>
    <property type="match status" value="1"/>
</dbReference>
<dbReference type="InterPro" id="IPR017871">
    <property type="entry name" value="ABC_transporter-like_CS"/>
</dbReference>
<keyword evidence="4" id="KW-1003">Cell membrane</keyword>
<protein>
    <submittedName>
        <fullName evidence="12">Sugar ABC transporter ATP-binding protein</fullName>
    </submittedName>
</protein>
<dbReference type="CDD" id="cd03215">
    <property type="entry name" value="ABC_Carb_Monos_II"/>
    <property type="match status" value="1"/>
</dbReference>
<proteinExistence type="predicted"/>
<dbReference type="EMBL" id="JAAIUV010000003">
    <property type="protein sequence ID" value="NEX77912.1"/>
    <property type="molecule type" value="Genomic_DNA"/>
</dbReference>
<dbReference type="CDD" id="cd03216">
    <property type="entry name" value="ABC_Carb_Monos_I"/>
    <property type="match status" value="1"/>
</dbReference>
<keyword evidence="6" id="KW-0677">Repeat</keyword>
<dbReference type="InterPro" id="IPR027417">
    <property type="entry name" value="P-loop_NTPase"/>
</dbReference>
<organism evidence="12 13">
    <name type="scientific">Neobacillus thermocopriae</name>
    <dbReference type="NCBI Taxonomy" id="1215031"/>
    <lineage>
        <taxon>Bacteria</taxon>
        <taxon>Bacillati</taxon>
        <taxon>Bacillota</taxon>
        <taxon>Bacilli</taxon>
        <taxon>Bacillales</taxon>
        <taxon>Bacillaceae</taxon>
        <taxon>Neobacillus</taxon>
    </lineage>
</organism>
<keyword evidence="9" id="KW-1278">Translocase</keyword>
<comment type="caution">
    <text evidence="12">The sequence shown here is derived from an EMBL/GenBank/DDBJ whole genome shotgun (WGS) entry which is preliminary data.</text>
</comment>
<evidence type="ECO:0000256" key="7">
    <source>
        <dbReference type="ARBA" id="ARBA00022741"/>
    </source>
</evidence>
<evidence type="ECO:0000256" key="5">
    <source>
        <dbReference type="ARBA" id="ARBA00022597"/>
    </source>
</evidence>
<evidence type="ECO:0000256" key="10">
    <source>
        <dbReference type="ARBA" id="ARBA00023136"/>
    </source>
</evidence>
<keyword evidence="3" id="KW-0813">Transport</keyword>
<dbReference type="PROSITE" id="PS50893">
    <property type="entry name" value="ABC_TRANSPORTER_2"/>
    <property type="match status" value="2"/>
</dbReference>
<dbReference type="RefSeq" id="WP_163250454.1">
    <property type="nucleotide sequence ID" value="NZ_JAAIUV010000003.1"/>
</dbReference>
<dbReference type="AlphaFoldDB" id="A0A6B3TMU9"/>
<evidence type="ECO:0000256" key="4">
    <source>
        <dbReference type="ARBA" id="ARBA00022475"/>
    </source>
</evidence>
<name>A0A6B3TMU9_9BACI</name>
<feature type="domain" description="ABC transporter" evidence="11">
    <location>
        <begin position="260"/>
        <end position="502"/>
    </location>
</feature>
<dbReference type="Proteomes" id="UP000481621">
    <property type="component" value="Unassembled WGS sequence"/>
</dbReference>
<dbReference type="InterPro" id="IPR050107">
    <property type="entry name" value="ABC_carbohydrate_import_ATPase"/>
</dbReference>
<dbReference type="PANTHER" id="PTHR43790">
    <property type="entry name" value="CARBOHYDRATE TRANSPORT ATP-BINDING PROTEIN MG119-RELATED"/>
    <property type="match status" value="1"/>
</dbReference>
<keyword evidence="10" id="KW-0472">Membrane</keyword>
<reference evidence="12" key="1">
    <citation type="submission" date="2020-02" db="EMBL/GenBank/DDBJ databases">
        <title>Bacillus sedimentmangrovi sp. nov., isolated from sediment of the mangrove ecosystem.</title>
        <authorList>
            <person name="Liu G."/>
        </authorList>
    </citation>
    <scope>NUCLEOTIDE SEQUENCE [LARGE SCALE GENOMIC DNA]</scope>
    <source>
        <strain evidence="12">SgZ-7</strain>
    </source>
</reference>
<evidence type="ECO:0000256" key="6">
    <source>
        <dbReference type="ARBA" id="ARBA00022737"/>
    </source>
</evidence>
<evidence type="ECO:0000313" key="13">
    <source>
        <dbReference type="Proteomes" id="UP000481621"/>
    </source>
</evidence>
<gene>
    <name evidence="12" type="ORF">G4Z05_03280</name>
</gene>
<dbReference type="InterPro" id="IPR003593">
    <property type="entry name" value="AAA+_ATPase"/>
</dbReference>
<keyword evidence="13" id="KW-1185">Reference proteome</keyword>
<accession>A0A6B3TMU9</accession>
<keyword evidence="7" id="KW-0547">Nucleotide-binding</keyword>
<dbReference type="SMART" id="SM00382">
    <property type="entry name" value="AAA"/>
    <property type="match status" value="2"/>
</dbReference>
<feature type="domain" description="ABC transporter" evidence="11">
    <location>
        <begin position="9"/>
        <end position="248"/>
    </location>
</feature>
<evidence type="ECO:0000313" key="12">
    <source>
        <dbReference type="EMBL" id="NEX77912.1"/>
    </source>
</evidence>
<dbReference type="GO" id="GO:0015749">
    <property type="term" value="P:monosaccharide transmembrane transport"/>
    <property type="evidence" value="ECO:0007669"/>
    <property type="project" value="UniProtKB-ARBA"/>
</dbReference>
<dbReference type="FunFam" id="3.40.50.300:FF:000127">
    <property type="entry name" value="Ribose import ATP-binding protein RbsA"/>
    <property type="match status" value="1"/>
</dbReference>
<dbReference type="GO" id="GO:0016887">
    <property type="term" value="F:ATP hydrolysis activity"/>
    <property type="evidence" value="ECO:0007669"/>
    <property type="project" value="InterPro"/>
</dbReference>
<evidence type="ECO:0000256" key="2">
    <source>
        <dbReference type="ARBA" id="ARBA00004533"/>
    </source>
</evidence>
<dbReference type="PROSITE" id="PS00211">
    <property type="entry name" value="ABC_TRANSPORTER_1"/>
    <property type="match status" value="1"/>
</dbReference>
<dbReference type="GO" id="GO:0005886">
    <property type="term" value="C:plasma membrane"/>
    <property type="evidence" value="ECO:0007669"/>
    <property type="project" value="UniProtKB-SubCell"/>
</dbReference>
<dbReference type="Pfam" id="PF00005">
    <property type="entry name" value="ABC_tran"/>
    <property type="match status" value="2"/>
</dbReference>
<dbReference type="SUPFAM" id="SSF52540">
    <property type="entry name" value="P-loop containing nucleoside triphosphate hydrolases"/>
    <property type="match status" value="2"/>
</dbReference>
<evidence type="ECO:0000256" key="9">
    <source>
        <dbReference type="ARBA" id="ARBA00022967"/>
    </source>
</evidence>
<evidence type="ECO:0000256" key="8">
    <source>
        <dbReference type="ARBA" id="ARBA00022840"/>
    </source>
</evidence>
<sequence length="502" mass="55621">MIAHAENLLEMKGIKKSFHQNHVLKGIDLDVKAGEVHVLLGENGAGKSTLIKILTGAYQKDAGEIYWEGQLAQLHTPVDAIKLGIATIYQELNVIPHLKVYENIFLGRELKKKGKMSLLDRKAMLEEAKRCLQMLGQSPDLADQKLGDLGIGQQQLVEIAKALALEAKLIIMDEPTSSLSAKEVEQLYNCVEQLKAKGIAIVFISHRLEEIKRLGDRITILRDGFKIETLPVKTTDPDYWIELMVGRTLDEKFPKQTFPLGKEGFRVENIEVAGAPGPVSFSVRYGEIVGIAGLVGAGRTELARAIFGADPSRNGKIFIDGKEVKIKSPRDAIDAGIAFITEDRKGEGLLLDQKLDFNIVMANMKKFKKKSRLIDLKGIREEAQRFIKELKVRPDNIDLNARNLSGGNQQKVVIAKWLCTHAKVFIFDEPTRGIDVGAKVEVYRLMNQLVVNGAIVIMISSELPEILGMCDRVLVMSEGKITADLPIQEATQERIMKAATGV</sequence>
<evidence type="ECO:0000256" key="1">
    <source>
        <dbReference type="ARBA" id="ARBA00004202"/>
    </source>
</evidence>
<comment type="subcellular location">
    <subcellularLocation>
        <location evidence="2">Cell inner membrane</location>
    </subcellularLocation>
    <subcellularLocation>
        <location evidence="1">Cell membrane</location>
        <topology evidence="1">Peripheral membrane protein</topology>
    </subcellularLocation>
</comment>
<dbReference type="InterPro" id="IPR003439">
    <property type="entry name" value="ABC_transporter-like_ATP-bd"/>
</dbReference>